<dbReference type="SUPFAM" id="SSF81383">
    <property type="entry name" value="F-box domain"/>
    <property type="match status" value="1"/>
</dbReference>
<feature type="signal peptide" evidence="1">
    <location>
        <begin position="1"/>
        <end position="28"/>
    </location>
</feature>
<feature type="chain" id="PRO_5011955882" description="F-box domain-containing protein" evidence="1">
    <location>
        <begin position="29"/>
        <end position="788"/>
    </location>
</feature>
<keyword evidence="4" id="KW-1185">Reference proteome</keyword>
<gene>
    <name evidence="3" type="ORF">AZE42_02292</name>
</gene>
<comment type="caution">
    <text evidence="3">The sequence shown here is derived from an EMBL/GenBank/DDBJ whole genome shotgun (WGS) entry which is preliminary data.</text>
</comment>
<evidence type="ECO:0000313" key="3">
    <source>
        <dbReference type="EMBL" id="OJA13452.1"/>
    </source>
</evidence>
<sequence>MAVGFLSIPTELICHILLFLSPADICHCATTCKTVWRIARKSVHVQYKLELYAQGFIETATLSLIDSSTKLCSLKKLSSLWRSNDWHAKTVFFEEVVNTVRGVPLSGVQSVKCGIWWMWAQGNLFIRDCNTNAKLSRIWPTNGLSVSTQHLLLCSVIVDPLQDLVITLSSQTPFTVVDAGQDYRVFLVEFRLASSHLPYPESACASLECRHVFDAPGHYSVYHVNEPAVCGDRVVILYYMYPTQDLFIQVIDWRKGHAKSYPLREKGGGKTNFHLVDEWTIVVVGEDGLLSLYTLRELDGSPQHRITYLLPGMRYYHSLPYYVIHTTPSFHNTATHPDLMPGYVPSLESQIMVLEVLSDAWPVILVIDMVIFSEQAIYSETPVEVPWSDWGPRHTCCFPHHPSHRISVFGSKMAYALPVSRTPEPGERLGGFSDTHEVIYDGFRVHIWDFNKRVIARAKNAYDRNAPGLPVRKPGRLVTSCLVGKGISDRTYTATVCRTHFQKPCFDRLFLEQDRLILTWPNGSPGRARSEFKLFARTSWTSVSKYKDYDDFGGHKLELYAQGFTQTATLDSIDFFTAMYSLKKLASLWLSDFHARTVFEKAVNIIHDLPFAGIQYVRHQALADMARTQLIQSVELRSVIIDPLQELDITLILSSQISFTAVYPGAMSPDLPGGVSVGFVPPSASRLDYRLREPRGSDANLHLVDEQTIVVIGEDGLLFVYTLRELDGSPQHRITYLLPGSKYCASPLLYVIHATPSFHSTAARSDLMPSYVPSLEPRIMVLEVHSQA</sequence>
<protein>
    <recommendedName>
        <fullName evidence="2">F-box domain-containing protein</fullName>
    </recommendedName>
</protein>
<dbReference type="PROSITE" id="PS50181">
    <property type="entry name" value="FBOX"/>
    <property type="match status" value="1"/>
</dbReference>
<organism evidence="3 4">
    <name type="scientific">Rhizopogon vesiculosus</name>
    <dbReference type="NCBI Taxonomy" id="180088"/>
    <lineage>
        <taxon>Eukaryota</taxon>
        <taxon>Fungi</taxon>
        <taxon>Dikarya</taxon>
        <taxon>Basidiomycota</taxon>
        <taxon>Agaricomycotina</taxon>
        <taxon>Agaricomycetes</taxon>
        <taxon>Agaricomycetidae</taxon>
        <taxon>Boletales</taxon>
        <taxon>Suillineae</taxon>
        <taxon>Rhizopogonaceae</taxon>
        <taxon>Rhizopogon</taxon>
    </lineage>
</organism>
<dbReference type="Pfam" id="PF12937">
    <property type="entry name" value="F-box-like"/>
    <property type="match status" value="1"/>
</dbReference>
<dbReference type="AlphaFoldDB" id="A0A1J8QNW9"/>
<dbReference type="CDD" id="cd09917">
    <property type="entry name" value="F-box_SF"/>
    <property type="match status" value="1"/>
</dbReference>
<dbReference type="Gene3D" id="1.20.1280.50">
    <property type="match status" value="1"/>
</dbReference>
<accession>A0A1J8QNW9</accession>
<dbReference type="Proteomes" id="UP000183567">
    <property type="component" value="Unassembled WGS sequence"/>
</dbReference>
<evidence type="ECO:0000313" key="4">
    <source>
        <dbReference type="Proteomes" id="UP000183567"/>
    </source>
</evidence>
<dbReference type="InterPro" id="IPR036047">
    <property type="entry name" value="F-box-like_dom_sf"/>
</dbReference>
<evidence type="ECO:0000259" key="2">
    <source>
        <dbReference type="PROSITE" id="PS50181"/>
    </source>
</evidence>
<dbReference type="EMBL" id="LVVM01004154">
    <property type="protein sequence ID" value="OJA13452.1"/>
    <property type="molecule type" value="Genomic_DNA"/>
</dbReference>
<feature type="domain" description="F-box" evidence="2">
    <location>
        <begin position="2"/>
        <end position="50"/>
    </location>
</feature>
<evidence type="ECO:0000256" key="1">
    <source>
        <dbReference type="SAM" id="SignalP"/>
    </source>
</evidence>
<keyword evidence="1" id="KW-0732">Signal</keyword>
<proteinExistence type="predicted"/>
<name>A0A1J8QNW9_9AGAM</name>
<dbReference type="OrthoDB" id="3256413at2759"/>
<reference evidence="3 4" key="1">
    <citation type="submission" date="2016-03" db="EMBL/GenBank/DDBJ databases">
        <title>Comparative genomics of the ectomycorrhizal sister species Rhizopogon vinicolor and Rhizopogon vesiculosus (Basidiomycota: Boletales) reveals a divergence of the mating type B locus.</title>
        <authorList>
            <person name="Mujic A.B."/>
            <person name="Kuo A."/>
            <person name="Tritt A."/>
            <person name="Lipzen A."/>
            <person name="Chen C."/>
            <person name="Johnson J."/>
            <person name="Sharma A."/>
            <person name="Barry K."/>
            <person name="Grigoriev I.V."/>
            <person name="Spatafora J.W."/>
        </authorList>
    </citation>
    <scope>NUCLEOTIDE SEQUENCE [LARGE SCALE GENOMIC DNA]</scope>
    <source>
        <strain evidence="3 4">AM-OR11-056</strain>
    </source>
</reference>
<dbReference type="InterPro" id="IPR001810">
    <property type="entry name" value="F-box_dom"/>
</dbReference>